<sequence length="378" mass="44068">MKLKTKGYNETVRELKQLMNNSDVLGYFEELVKMIEIQIPILASLNNPTLRPRHVLELEEAIGVSLPPTLKFEDIKALNLHLHKDTMVSVALKAEIQKSMEDKLEEITKELKTARVPLQEGYKEDLFYLGDLRSLEDLFMKADLTFHTLLNSQYALHIKEFSVKWKNTLILMKKTMDSLKDFEKSWKILEPLMSRKSTSEIFPMQAAMFDATNNFWKRTVIKFKNDTCLHNHLNDGQFFHELEIHYFELKKIRNCLEPLLAVRRNTFPRFYLLPDDQLLDILTQTQDSLYKEDYLATIFTGISSFQRNSDGDIVALVSPEEEVLTLNKSVLAHHGIEDWLSRMESGMKATIKRLILQECQKEDLKMDNEVPVQVINNI</sequence>
<evidence type="ECO:0000313" key="2">
    <source>
        <dbReference type="EMBL" id="KAB7494303.1"/>
    </source>
</evidence>
<dbReference type="Pfam" id="PF08393">
    <property type="entry name" value="DHC_N2"/>
    <property type="match status" value="1"/>
</dbReference>
<gene>
    <name evidence="2" type="primary">DNAH6</name>
    <name evidence="2" type="ORF">Anas_03909</name>
</gene>
<evidence type="ECO:0000313" key="3">
    <source>
        <dbReference type="Proteomes" id="UP000326759"/>
    </source>
</evidence>
<organism evidence="2 3">
    <name type="scientific">Armadillidium nasatum</name>
    <dbReference type="NCBI Taxonomy" id="96803"/>
    <lineage>
        <taxon>Eukaryota</taxon>
        <taxon>Metazoa</taxon>
        <taxon>Ecdysozoa</taxon>
        <taxon>Arthropoda</taxon>
        <taxon>Crustacea</taxon>
        <taxon>Multicrustacea</taxon>
        <taxon>Malacostraca</taxon>
        <taxon>Eumalacostraca</taxon>
        <taxon>Peracarida</taxon>
        <taxon>Isopoda</taxon>
        <taxon>Oniscidea</taxon>
        <taxon>Crinocheta</taxon>
        <taxon>Armadillidiidae</taxon>
        <taxon>Armadillidium</taxon>
    </lineage>
</organism>
<proteinExistence type="predicted"/>
<dbReference type="PANTHER" id="PTHR45703">
    <property type="entry name" value="DYNEIN HEAVY CHAIN"/>
    <property type="match status" value="1"/>
</dbReference>
<dbReference type="PANTHER" id="PTHR45703:SF36">
    <property type="entry name" value="DYNEIN HEAVY CHAIN, CYTOPLASMIC"/>
    <property type="match status" value="1"/>
</dbReference>
<dbReference type="InterPro" id="IPR026983">
    <property type="entry name" value="DHC"/>
</dbReference>
<dbReference type="AlphaFoldDB" id="A0A5N5SJS7"/>
<dbReference type="Gene3D" id="1.20.140.100">
    <property type="entry name" value="Dynein heavy chain, N-terminal domain 2"/>
    <property type="match status" value="1"/>
</dbReference>
<dbReference type="InterPro" id="IPR013602">
    <property type="entry name" value="Dynein_heavy_linker"/>
</dbReference>
<reference evidence="2 3" key="1">
    <citation type="journal article" date="2019" name="PLoS Biol.">
        <title>Sex chromosomes control vertical transmission of feminizing Wolbachia symbionts in an isopod.</title>
        <authorList>
            <person name="Becking T."/>
            <person name="Chebbi M.A."/>
            <person name="Giraud I."/>
            <person name="Moumen B."/>
            <person name="Laverre T."/>
            <person name="Caubet Y."/>
            <person name="Peccoud J."/>
            <person name="Gilbert C."/>
            <person name="Cordaux R."/>
        </authorList>
    </citation>
    <scope>NUCLEOTIDE SEQUENCE [LARGE SCALE GENOMIC DNA]</scope>
    <source>
        <strain evidence="2">ANa2</strain>
        <tissue evidence="2">Whole body excluding digestive tract and cuticle</tissue>
    </source>
</reference>
<dbReference type="Proteomes" id="UP000326759">
    <property type="component" value="Unassembled WGS sequence"/>
</dbReference>
<name>A0A5N5SJS7_9CRUS</name>
<dbReference type="GO" id="GO:0030286">
    <property type="term" value="C:dynein complex"/>
    <property type="evidence" value="ECO:0007669"/>
    <property type="project" value="InterPro"/>
</dbReference>
<dbReference type="GO" id="GO:0007018">
    <property type="term" value="P:microtubule-based movement"/>
    <property type="evidence" value="ECO:0007669"/>
    <property type="project" value="InterPro"/>
</dbReference>
<dbReference type="GO" id="GO:0051959">
    <property type="term" value="F:dynein light intermediate chain binding"/>
    <property type="evidence" value="ECO:0007669"/>
    <property type="project" value="InterPro"/>
</dbReference>
<dbReference type="InterPro" id="IPR042222">
    <property type="entry name" value="Dynein_2_N"/>
</dbReference>
<dbReference type="OrthoDB" id="447173at2759"/>
<keyword evidence="3" id="KW-1185">Reference proteome</keyword>
<feature type="domain" description="Dynein heavy chain linker" evidence="1">
    <location>
        <begin position="3"/>
        <end position="355"/>
    </location>
</feature>
<evidence type="ECO:0000259" key="1">
    <source>
        <dbReference type="Pfam" id="PF08393"/>
    </source>
</evidence>
<accession>A0A5N5SJS7</accession>
<dbReference type="Gene3D" id="3.20.180.20">
    <property type="entry name" value="Dynein heavy chain, N-terminal domain 2"/>
    <property type="match status" value="1"/>
</dbReference>
<protein>
    <submittedName>
        <fullName evidence="2">Dynein heavy chain 6, axonemal</fullName>
    </submittedName>
</protein>
<dbReference type="InterPro" id="IPR042228">
    <property type="entry name" value="Dynein_linker_3"/>
</dbReference>
<dbReference type="EMBL" id="SEYY01024218">
    <property type="protein sequence ID" value="KAB7494303.1"/>
    <property type="molecule type" value="Genomic_DNA"/>
</dbReference>
<comment type="caution">
    <text evidence="2">The sequence shown here is derived from an EMBL/GenBank/DDBJ whole genome shotgun (WGS) entry which is preliminary data.</text>
</comment>
<dbReference type="GO" id="GO:0045505">
    <property type="term" value="F:dynein intermediate chain binding"/>
    <property type="evidence" value="ECO:0007669"/>
    <property type="project" value="InterPro"/>
</dbReference>